<accession>A0A318ZIM7</accession>
<evidence type="ECO:0000256" key="2">
    <source>
        <dbReference type="ARBA" id="ARBA00023079"/>
    </source>
</evidence>
<dbReference type="Pfam" id="PF20434">
    <property type="entry name" value="BD-FAE"/>
    <property type="match status" value="1"/>
</dbReference>
<dbReference type="InterPro" id="IPR050300">
    <property type="entry name" value="GDXG_lipolytic_enzyme"/>
</dbReference>
<comment type="catalytic activity">
    <reaction evidence="3">
        <text>N-formyl-L-kynurenine + H2O = L-kynurenine + formate + H(+)</text>
        <dbReference type="Rhea" id="RHEA:13009"/>
        <dbReference type="ChEBI" id="CHEBI:15377"/>
        <dbReference type="ChEBI" id="CHEBI:15378"/>
        <dbReference type="ChEBI" id="CHEBI:15740"/>
        <dbReference type="ChEBI" id="CHEBI:57959"/>
        <dbReference type="ChEBI" id="CHEBI:58629"/>
        <dbReference type="EC" id="3.5.1.9"/>
    </reaction>
</comment>
<evidence type="ECO:0000256" key="3">
    <source>
        <dbReference type="HAMAP-Rule" id="MF_03014"/>
    </source>
</evidence>
<feature type="active site" description="Nucleophile" evidence="3">
    <location>
        <position position="135"/>
    </location>
</feature>
<sequence>MIPETFSYGTNHVLQTVTVTTYSALPDQGYWVICIHGGAWRDPIQTALTYLTPAASILTASEPYSSTTCTHLAGFASIDYRLSAHPDHPQDRNITSPKEYRDAVHPDHLSDVQAALAFLQRKYGFGDRYILVGHSAGATLAFQSVMGRFRGSGSSSVGEGGSVAMGPQAILGMAGIYDLRLLRDDHETITAYQQFIEGAFGSDEALWDEVSPATMVRDPQDGLVGGWTAGRLAVLAHSAEDELVNPRQQEVMGEALKSWVEASAASGTGPRRVELLPINGAHDDPWDKGKELARAIAFTLEKLLELQG</sequence>
<dbReference type="Proteomes" id="UP000248349">
    <property type="component" value="Unassembled WGS sequence"/>
</dbReference>
<dbReference type="AlphaFoldDB" id="A0A318ZIM7"/>
<keyword evidence="6" id="KW-1185">Reference proteome</keyword>
<comment type="similarity">
    <text evidence="3">Belongs to the kynurenine formamidase family.</text>
</comment>
<dbReference type="Gene3D" id="3.40.50.1820">
    <property type="entry name" value="alpha/beta hydrolase"/>
    <property type="match status" value="1"/>
</dbReference>
<dbReference type="EMBL" id="KZ821228">
    <property type="protein sequence ID" value="PYH46194.1"/>
    <property type="molecule type" value="Genomic_DNA"/>
</dbReference>
<dbReference type="OrthoDB" id="420264at2759"/>
<dbReference type="SUPFAM" id="SSF53474">
    <property type="entry name" value="alpha/beta-Hydrolases"/>
    <property type="match status" value="1"/>
</dbReference>
<dbReference type="GO" id="GO:0004061">
    <property type="term" value="F:arylformamidase activity"/>
    <property type="evidence" value="ECO:0007669"/>
    <property type="project" value="UniProtKB-UniRule"/>
</dbReference>
<dbReference type="STRING" id="1450539.A0A318ZIM7"/>
<feature type="domain" description="BD-FAE-like" evidence="4">
    <location>
        <begin position="32"/>
        <end position="255"/>
    </location>
</feature>
<comment type="pathway">
    <text evidence="3">Amino-acid degradation; L-tryptophan degradation via kynurenine pathway; L-kynurenine from L-tryptophan: step 2/2.</text>
</comment>
<dbReference type="InterPro" id="IPR049492">
    <property type="entry name" value="BD-FAE-like_dom"/>
</dbReference>
<dbReference type="RefSeq" id="XP_025432176.1">
    <property type="nucleotide sequence ID" value="XM_025571779.1"/>
</dbReference>
<dbReference type="GO" id="GO:0019441">
    <property type="term" value="P:L-tryptophan catabolic process to kynurenine"/>
    <property type="evidence" value="ECO:0007669"/>
    <property type="project" value="UniProtKB-UniRule"/>
</dbReference>
<evidence type="ECO:0000313" key="5">
    <source>
        <dbReference type="EMBL" id="PYH46194.1"/>
    </source>
</evidence>
<dbReference type="GO" id="GO:0034354">
    <property type="term" value="P:'de novo' NAD+ biosynthetic process from L-tryptophan"/>
    <property type="evidence" value="ECO:0007669"/>
    <property type="project" value="UniProtKB-UniRule"/>
</dbReference>
<dbReference type="PANTHER" id="PTHR48081:SF33">
    <property type="entry name" value="KYNURENINE FORMAMIDASE"/>
    <property type="match status" value="1"/>
</dbReference>
<comment type="function">
    <text evidence="3">Catalyzes the hydrolysis of N-formyl-L-kynurenine to L-kynurenine, the second step in the kynurenine pathway of tryptophan degradation. Kynurenine may be further oxidized to nicotinic acid, NAD(H) and NADP(H). Required for elimination of toxic metabolites.</text>
</comment>
<feature type="short sequence motif" description="HGGXW" evidence="3">
    <location>
        <begin position="36"/>
        <end position="40"/>
    </location>
</feature>
<dbReference type="InterPro" id="IPR027519">
    <property type="entry name" value="KFase_ver/fungi-typ"/>
</dbReference>
<reference evidence="5 6" key="1">
    <citation type="submission" date="2016-12" db="EMBL/GenBank/DDBJ databases">
        <title>The genomes of Aspergillus section Nigri reveals drivers in fungal speciation.</title>
        <authorList>
            <consortium name="DOE Joint Genome Institute"/>
            <person name="Vesth T.C."/>
            <person name="Nybo J."/>
            <person name="Theobald S."/>
            <person name="Brandl J."/>
            <person name="Frisvad J.C."/>
            <person name="Nielsen K.F."/>
            <person name="Lyhne E.K."/>
            <person name="Kogle M.E."/>
            <person name="Kuo A."/>
            <person name="Riley R."/>
            <person name="Clum A."/>
            <person name="Nolan M."/>
            <person name="Lipzen A."/>
            <person name="Salamov A."/>
            <person name="Henrissat B."/>
            <person name="Wiebenga A."/>
            <person name="De Vries R.P."/>
            <person name="Grigoriev I.V."/>
            <person name="Mortensen U.H."/>
            <person name="Andersen M.R."/>
            <person name="Baker S.E."/>
        </authorList>
    </citation>
    <scope>NUCLEOTIDE SEQUENCE [LARGE SCALE GENOMIC DNA]</scope>
    <source>
        <strain evidence="5 6">JOP 1030-1</strain>
    </source>
</reference>
<dbReference type="HAMAP" id="MF_03014">
    <property type="entry name" value="KFase"/>
    <property type="match status" value="1"/>
</dbReference>
<proteinExistence type="inferred from homology"/>
<dbReference type="UniPathway" id="UPA00333">
    <property type="reaction ID" value="UER00454"/>
</dbReference>
<dbReference type="GeneID" id="37073007"/>
<dbReference type="EC" id="3.5.1.9" evidence="3"/>
<evidence type="ECO:0000313" key="6">
    <source>
        <dbReference type="Proteomes" id="UP000248349"/>
    </source>
</evidence>
<name>A0A318ZIM7_9EURO</name>
<comment type="domain">
    <text evidence="3">The main chain amide nitrogen atoms of the second glycine and its adjacent residue in the HGGXW motif define the oxyanion hole, and stabilize the oxyanion that forms during the nucleophilic attack by the catalytic serine during substrate cleavage.</text>
</comment>
<comment type="subunit">
    <text evidence="3">Homodimer.</text>
</comment>
<feature type="active site" evidence="3">
    <location>
        <position position="241"/>
    </location>
</feature>
<dbReference type="InterPro" id="IPR029058">
    <property type="entry name" value="AB_hydrolase_fold"/>
</dbReference>
<organism evidence="5 6">
    <name type="scientific">Aspergillus saccharolyticus JOP 1030-1</name>
    <dbReference type="NCBI Taxonomy" id="1450539"/>
    <lineage>
        <taxon>Eukaryota</taxon>
        <taxon>Fungi</taxon>
        <taxon>Dikarya</taxon>
        <taxon>Ascomycota</taxon>
        <taxon>Pezizomycotina</taxon>
        <taxon>Eurotiomycetes</taxon>
        <taxon>Eurotiomycetidae</taxon>
        <taxon>Eurotiales</taxon>
        <taxon>Aspergillaceae</taxon>
        <taxon>Aspergillus</taxon>
        <taxon>Aspergillus subgen. Circumdati</taxon>
    </lineage>
</organism>
<dbReference type="PANTHER" id="PTHR48081">
    <property type="entry name" value="AB HYDROLASE SUPERFAMILY PROTEIN C4A8.06C"/>
    <property type="match status" value="1"/>
</dbReference>
<keyword evidence="2 3" id="KW-0823">Tryptophan catabolism</keyword>
<feature type="active site" evidence="3">
    <location>
        <position position="282"/>
    </location>
</feature>
<evidence type="ECO:0000256" key="1">
    <source>
        <dbReference type="ARBA" id="ARBA00022801"/>
    </source>
</evidence>
<evidence type="ECO:0000259" key="4">
    <source>
        <dbReference type="Pfam" id="PF20434"/>
    </source>
</evidence>
<keyword evidence="1 3" id="KW-0378">Hydrolase</keyword>
<gene>
    <name evidence="5" type="ORF">BP01DRAFT_294566</name>
</gene>
<protein>
    <recommendedName>
        <fullName evidence="3">Kynurenine formamidase</fullName>
        <shortName evidence="3">KFA</shortName>
        <shortName evidence="3">KFase</shortName>
        <ecNumber evidence="3">3.5.1.9</ecNumber>
    </recommendedName>
    <alternativeName>
        <fullName evidence="3">Arylformamidase</fullName>
    </alternativeName>
    <alternativeName>
        <fullName evidence="3">N-formylkynurenine formamidase</fullName>
        <shortName evidence="3">FKF</shortName>
    </alternativeName>
</protein>